<accession>A0A7R7ZLM8</accession>
<dbReference type="AlphaFoldDB" id="A0A7R7ZLM8"/>
<dbReference type="SUPFAM" id="SSF52540">
    <property type="entry name" value="P-loop containing nucleoside triphosphate hydrolases"/>
    <property type="match status" value="1"/>
</dbReference>
<dbReference type="PROSITE" id="PS50837">
    <property type="entry name" value="NACHT"/>
    <property type="match status" value="1"/>
</dbReference>
<dbReference type="InterPro" id="IPR027417">
    <property type="entry name" value="P-loop_NTPase"/>
</dbReference>
<evidence type="ECO:0000313" key="4">
    <source>
        <dbReference type="Proteomes" id="UP000637239"/>
    </source>
</evidence>
<reference evidence="3" key="1">
    <citation type="submission" date="2021-01" db="EMBL/GenBank/DDBJ databases">
        <authorList>
            <consortium name="Aspergillus chevalieri M1 genome sequencing consortium"/>
            <person name="Kazuki M."/>
            <person name="Futagami T."/>
        </authorList>
    </citation>
    <scope>NUCLEOTIDE SEQUENCE</scope>
    <source>
        <strain evidence="3">M1</strain>
    </source>
</reference>
<feature type="domain" description="NACHT" evidence="2">
    <location>
        <begin position="84"/>
        <end position="231"/>
    </location>
</feature>
<dbReference type="RefSeq" id="XP_043134296.1">
    <property type="nucleotide sequence ID" value="XM_043275292.1"/>
</dbReference>
<dbReference type="Gene3D" id="3.40.50.300">
    <property type="entry name" value="P-loop containing nucleotide triphosphate hydrolases"/>
    <property type="match status" value="1"/>
</dbReference>
<gene>
    <name evidence="3" type="ORF">ACHE_21232A</name>
</gene>
<dbReference type="PANTHER" id="PTHR10039:SF14">
    <property type="entry name" value="NACHT DOMAIN-CONTAINING PROTEIN"/>
    <property type="match status" value="1"/>
</dbReference>
<dbReference type="Proteomes" id="UP000637239">
    <property type="component" value="Chromosome 2"/>
</dbReference>
<keyword evidence="1" id="KW-0677">Repeat</keyword>
<proteinExistence type="predicted"/>
<keyword evidence="4" id="KW-1185">Reference proteome</keyword>
<evidence type="ECO:0000259" key="2">
    <source>
        <dbReference type="PROSITE" id="PS50837"/>
    </source>
</evidence>
<evidence type="ECO:0000256" key="1">
    <source>
        <dbReference type="ARBA" id="ARBA00022737"/>
    </source>
</evidence>
<dbReference type="InterPro" id="IPR056884">
    <property type="entry name" value="NPHP3-like_N"/>
</dbReference>
<dbReference type="KEGG" id="ache:ACHE_21232A"/>
<dbReference type="GeneID" id="66980133"/>
<dbReference type="PANTHER" id="PTHR10039">
    <property type="entry name" value="AMELOGENIN"/>
    <property type="match status" value="1"/>
</dbReference>
<reference evidence="3" key="2">
    <citation type="submission" date="2021-02" db="EMBL/GenBank/DDBJ databases">
        <title>Aspergillus chevalieri M1 genome sequence.</title>
        <authorList>
            <person name="Kadooka C."/>
            <person name="Mori K."/>
            <person name="Futagami T."/>
        </authorList>
    </citation>
    <scope>NUCLEOTIDE SEQUENCE</scope>
    <source>
        <strain evidence="3">M1</strain>
    </source>
</reference>
<organism evidence="3 4">
    <name type="scientific">Aspergillus chevalieri</name>
    <name type="common">Eurotium chevalieri</name>
    <dbReference type="NCBI Taxonomy" id="182096"/>
    <lineage>
        <taxon>Eukaryota</taxon>
        <taxon>Fungi</taxon>
        <taxon>Dikarya</taxon>
        <taxon>Ascomycota</taxon>
        <taxon>Pezizomycotina</taxon>
        <taxon>Eurotiomycetes</taxon>
        <taxon>Eurotiomycetidae</taxon>
        <taxon>Eurotiales</taxon>
        <taxon>Aspergillaceae</taxon>
        <taxon>Aspergillus</taxon>
        <taxon>Aspergillus subgen. Aspergillus</taxon>
    </lineage>
</organism>
<dbReference type="FunFam" id="3.40.50.300:FF:001638">
    <property type="entry name" value="NACHT and WD40 domain protein"/>
    <property type="match status" value="1"/>
</dbReference>
<name>A0A7R7ZLM8_ASPCH</name>
<sequence>MIPHIDIQGNIAQPGATQINNVIPLPYNTINDIDRSCLRALRCPDTLVVKNRLIENKDKLLPQSIEWIRENLHYKRWQTEDDVGLLWIKGGPGKGKTMTSIGLIEQFLQSQDDSTAVTYFFCQNADYELNTLAAIIKGLILHLVHQQNEPKESLRRRWDTVNGRFEQDVTSWRALWDIFMEMLYNCKCPRVYVIVDALDECRDESMTDFLKLLVRTGLNHPSKVKWVLTSRALGSAEGELLIGHDLVQVSLDDNFKQTSKAITTYIAFKVGELTHRHGYGTTLQEKIKRQLTEKAEGTYLWICRKTCMIFIIECSISSTTVSRLM</sequence>
<evidence type="ECO:0000313" key="3">
    <source>
        <dbReference type="EMBL" id="BCR85774.1"/>
    </source>
</evidence>
<dbReference type="EMBL" id="AP024417">
    <property type="protein sequence ID" value="BCR85774.1"/>
    <property type="molecule type" value="Genomic_DNA"/>
</dbReference>
<dbReference type="InterPro" id="IPR007111">
    <property type="entry name" value="NACHT_NTPase"/>
</dbReference>
<dbReference type="Pfam" id="PF24883">
    <property type="entry name" value="NPHP3_N"/>
    <property type="match status" value="1"/>
</dbReference>
<protein>
    <recommendedName>
        <fullName evidence="2">NACHT domain-containing protein</fullName>
    </recommendedName>
</protein>